<keyword evidence="1" id="KW-0812">Transmembrane</keyword>
<dbReference type="EMBL" id="AZGC01000039">
    <property type="protein sequence ID" value="KRL94006.1"/>
    <property type="molecule type" value="Genomic_DNA"/>
</dbReference>
<proteinExistence type="predicted"/>
<evidence type="ECO:0000313" key="2">
    <source>
        <dbReference type="EMBL" id="KRL94006.1"/>
    </source>
</evidence>
<evidence type="ECO:0000256" key="1">
    <source>
        <dbReference type="SAM" id="Phobius"/>
    </source>
</evidence>
<dbReference type="OrthoDB" id="2249688at2"/>
<keyword evidence="3" id="KW-1185">Reference proteome</keyword>
<dbReference type="InterPro" id="IPR020215">
    <property type="entry name" value="EbsA-like"/>
</dbReference>
<reference evidence="2 3" key="1">
    <citation type="journal article" date="2015" name="Genome Announc.">
        <title>Expanding the biotechnology potential of lactobacilli through comparative genomics of 213 strains and associated genera.</title>
        <authorList>
            <person name="Sun Z."/>
            <person name="Harris H.M."/>
            <person name="McCann A."/>
            <person name="Guo C."/>
            <person name="Argimon S."/>
            <person name="Zhang W."/>
            <person name="Yang X."/>
            <person name="Jeffery I.B."/>
            <person name="Cooney J.C."/>
            <person name="Kagawa T.F."/>
            <person name="Liu W."/>
            <person name="Song Y."/>
            <person name="Salvetti E."/>
            <person name="Wrobel A."/>
            <person name="Rasinkangas P."/>
            <person name="Parkhill J."/>
            <person name="Rea M.C."/>
            <person name="O'Sullivan O."/>
            <person name="Ritari J."/>
            <person name="Douillard F.P."/>
            <person name="Paul Ross R."/>
            <person name="Yang R."/>
            <person name="Briner A.E."/>
            <person name="Felis G.E."/>
            <person name="de Vos W.M."/>
            <person name="Barrangou R."/>
            <person name="Klaenhammer T.R."/>
            <person name="Caufield P.W."/>
            <person name="Cui Y."/>
            <person name="Zhang H."/>
            <person name="O'Toole P.W."/>
        </authorList>
    </citation>
    <scope>NUCLEOTIDE SEQUENCE [LARGE SCALE GENOMIC DNA]</scope>
    <source>
        <strain evidence="2 3">DSM 18793</strain>
    </source>
</reference>
<dbReference type="PATRIC" id="fig|1423742.4.peg.1531"/>
<dbReference type="RefSeq" id="WP_054652806.1">
    <property type="nucleotide sequence ID" value="NZ_AZGC01000039.1"/>
</dbReference>
<keyword evidence="1" id="KW-0472">Membrane</keyword>
<sequence>MVTNQKFFYQPDLTTTIINWCWIMMILIVGVIIWLEITVFNPWTAVLIAIWLLVASLVLFRRTIVITPTRLIINRIWQSRAVEIEWASVRHFTTQGKTTMFTVNGQWFTLTLSKRAQLAIQQHLTID</sequence>
<evidence type="ECO:0008006" key="4">
    <source>
        <dbReference type="Google" id="ProtNLM"/>
    </source>
</evidence>
<evidence type="ECO:0000313" key="3">
    <source>
        <dbReference type="Proteomes" id="UP000051084"/>
    </source>
</evidence>
<organism evidence="2 3">
    <name type="scientific">Limosilactobacillus equigenerosi DSM 18793 = JCM 14505</name>
    <dbReference type="NCBI Taxonomy" id="1423742"/>
    <lineage>
        <taxon>Bacteria</taxon>
        <taxon>Bacillati</taxon>
        <taxon>Bacillota</taxon>
        <taxon>Bacilli</taxon>
        <taxon>Lactobacillales</taxon>
        <taxon>Lactobacillaceae</taxon>
        <taxon>Limosilactobacillus</taxon>
    </lineage>
</organism>
<name>A0A0R1UL04_9LACO</name>
<feature type="transmembrane region" description="Helical" evidence="1">
    <location>
        <begin position="40"/>
        <end position="60"/>
    </location>
</feature>
<accession>A0A0R1UL04</accession>
<dbReference type="STRING" id="417373.GCA_001570685_00568"/>
<dbReference type="AlphaFoldDB" id="A0A0R1UL04"/>
<protein>
    <recommendedName>
        <fullName evidence="4">Pore-forming protein</fullName>
    </recommendedName>
</protein>
<dbReference type="Proteomes" id="UP000051084">
    <property type="component" value="Unassembled WGS sequence"/>
</dbReference>
<keyword evidence="1" id="KW-1133">Transmembrane helix</keyword>
<dbReference type="Pfam" id="PF17255">
    <property type="entry name" value="EbsA"/>
    <property type="match status" value="1"/>
</dbReference>
<feature type="transmembrane region" description="Helical" evidence="1">
    <location>
        <begin position="12"/>
        <end position="34"/>
    </location>
</feature>
<comment type="caution">
    <text evidence="2">The sequence shown here is derived from an EMBL/GenBank/DDBJ whole genome shotgun (WGS) entry which is preliminary data.</text>
</comment>
<gene>
    <name evidence="2" type="ORF">FC21_GL001478</name>
</gene>